<dbReference type="Gene3D" id="3.30.70.660">
    <property type="entry name" value="Pseudouridine synthase I, catalytic domain, C-terminal subdomain"/>
    <property type="match status" value="1"/>
</dbReference>
<evidence type="ECO:0000256" key="2">
    <source>
        <dbReference type="ARBA" id="ARBA00022694"/>
    </source>
</evidence>
<organism evidence="7 8">
    <name type="scientific">Myotis brandtii</name>
    <name type="common">Brandt's bat</name>
    <dbReference type="NCBI Taxonomy" id="109478"/>
    <lineage>
        <taxon>Eukaryota</taxon>
        <taxon>Metazoa</taxon>
        <taxon>Chordata</taxon>
        <taxon>Craniata</taxon>
        <taxon>Vertebrata</taxon>
        <taxon>Euteleostomi</taxon>
        <taxon>Mammalia</taxon>
        <taxon>Eutheria</taxon>
        <taxon>Laurasiatheria</taxon>
        <taxon>Chiroptera</taxon>
        <taxon>Yangochiroptera</taxon>
        <taxon>Vespertilionidae</taxon>
        <taxon>Myotis</taxon>
    </lineage>
</organism>
<name>S7NMU3_MYOBR</name>
<reference evidence="7 8" key="1">
    <citation type="journal article" date="2013" name="Nat. Commun.">
        <title>Genome analysis reveals insights into physiology and longevity of the Brandt's bat Myotis brandtii.</title>
        <authorList>
            <person name="Seim I."/>
            <person name="Fang X."/>
            <person name="Xiong Z."/>
            <person name="Lobanov A.V."/>
            <person name="Huang Z."/>
            <person name="Ma S."/>
            <person name="Feng Y."/>
            <person name="Turanov A.A."/>
            <person name="Zhu Y."/>
            <person name="Lenz T.L."/>
            <person name="Gerashchenko M.V."/>
            <person name="Fan D."/>
            <person name="Hee Yim S."/>
            <person name="Yao X."/>
            <person name="Jordan D."/>
            <person name="Xiong Y."/>
            <person name="Ma Y."/>
            <person name="Lyapunov A.N."/>
            <person name="Chen G."/>
            <person name="Kulakova O.I."/>
            <person name="Sun Y."/>
            <person name="Lee S.G."/>
            <person name="Bronson R.T."/>
            <person name="Moskalev A.A."/>
            <person name="Sunyaev S.R."/>
            <person name="Zhang G."/>
            <person name="Krogh A."/>
            <person name="Wang J."/>
            <person name="Gladyshev V.N."/>
        </authorList>
    </citation>
    <scope>NUCLEOTIDE SEQUENCE [LARGE SCALE GENOMIC DNA]</scope>
</reference>
<dbReference type="Pfam" id="PF01416">
    <property type="entry name" value="PseudoU_synth_1"/>
    <property type="match status" value="1"/>
</dbReference>
<dbReference type="PANTHER" id="PTHR11142">
    <property type="entry name" value="PSEUDOURIDYLATE SYNTHASE"/>
    <property type="match status" value="1"/>
</dbReference>
<dbReference type="InterPro" id="IPR020103">
    <property type="entry name" value="PsdUridine_synth_cat_dom_sf"/>
</dbReference>
<evidence type="ECO:0000256" key="3">
    <source>
        <dbReference type="ARBA" id="ARBA00023235"/>
    </source>
</evidence>
<protein>
    <recommendedName>
        <fullName evidence="4">tRNA pseudouridine synthase</fullName>
        <ecNumber evidence="4">5.4.99.12</ecNumber>
    </recommendedName>
</protein>
<dbReference type="EC" id="5.4.99.12" evidence="4"/>
<evidence type="ECO:0000256" key="4">
    <source>
        <dbReference type="RuleBase" id="RU003792"/>
    </source>
</evidence>
<sequence>MLGPARRPPGRGCHAGGCSAPPGDTRLQRLPVGPQPLCQLSAHTAQSLGVPGPSQSLCPAPGEQAGLPCGPDITGACVPRRLQFWSLEFESQSFLYRQVQRMTAILVAVGLGAVTPTQVKMILQSRDPLGRHQTRVAPAHGLFLKSVLFGGLRDLAAGSPDCAQQESQGPGGRDAPGSSEDFRLETSGPKAGGLE</sequence>
<dbReference type="InterPro" id="IPR020097">
    <property type="entry name" value="PsdUridine_synth_TruA_a/b_dom"/>
</dbReference>
<dbReference type="GO" id="GO:0160147">
    <property type="term" value="F:tRNA pseudouridine(38-40) synthase activity"/>
    <property type="evidence" value="ECO:0007669"/>
    <property type="project" value="UniProtKB-EC"/>
</dbReference>
<evidence type="ECO:0000256" key="5">
    <source>
        <dbReference type="SAM" id="MobiDB-lite"/>
    </source>
</evidence>
<feature type="domain" description="Pseudouridine synthase I TruA alpha/beta" evidence="6">
    <location>
        <begin position="82"/>
        <end position="149"/>
    </location>
</feature>
<evidence type="ECO:0000313" key="7">
    <source>
        <dbReference type="EMBL" id="EPQ18909.1"/>
    </source>
</evidence>
<keyword evidence="3 4" id="KW-0413">Isomerase</keyword>
<evidence type="ECO:0000313" key="8">
    <source>
        <dbReference type="Proteomes" id="UP000052978"/>
    </source>
</evidence>
<dbReference type="SUPFAM" id="SSF55120">
    <property type="entry name" value="Pseudouridine synthase"/>
    <property type="match status" value="1"/>
</dbReference>
<evidence type="ECO:0000256" key="1">
    <source>
        <dbReference type="ARBA" id="ARBA00009375"/>
    </source>
</evidence>
<comment type="similarity">
    <text evidence="1 4">Belongs to the tRNA pseudouridine synthase TruA family.</text>
</comment>
<proteinExistence type="inferred from homology"/>
<dbReference type="InterPro" id="IPR001406">
    <property type="entry name" value="PsdUridine_synth_TruA"/>
</dbReference>
<feature type="region of interest" description="Disordered" evidence="5">
    <location>
        <begin position="159"/>
        <end position="195"/>
    </location>
</feature>
<dbReference type="PANTHER" id="PTHR11142:SF0">
    <property type="entry name" value="TRNA PSEUDOURIDINE SYNTHASE-LIKE 1"/>
    <property type="match status" value="1"/>
</dbReference>
<dbReference type="Proteomes" id="UP000052978">
    <property type="component" value="Unassembled WGS sequence"/>
</dbReference>
<dbReference type="GO" id="GO:0031119">
    <property type="term" value="P:tRNA pseudouridine synthesis"/>
    <property type="evidence" value="ECO:0007669"/>
    <property type="project" value="TreeGrafter"/>
</dbReference>
<keyword evidence="2 4" id="KW-0819">tRNA processing</keyword>
<dbReference type="GO" id="GO:0003723">
    <property type="term" value="F:RNA binding"/>
    <property type="evidence" value="ECO:0007669"/>
    <property type="project" value="InterPro"/>
</dbReference>
<dbReference type="EMBL" id="KE164583">
    <property type="protein sequence ID" value="EPQ18909.1"/>
    <property type="molecule type" value="Genomic_DNA"/>
</dbReference>
<evidence type="ECO:0000259" key="6">
    <source>
        <dbReference type="Pfam" id="PF01416"/>
    </source>
</evidence>
<dbReference type="AlphaFoldDB" id="S7NMU3"/>
<accession>S7NMU3</accession>
<dbReference type="InterPro" id="IPR020095">
    <property type="entry name" value="PsdUridine_synth_TruA_C"/>
</dbReference>
<feature type="region of interest" description="Disordered" evidence="5">
    <location>
        <begin position="1"/>
        <end position="20"/>
    </location>
</feature>
<keyword evidence="8" id="KW-1185">Reference proteome</keyword>
<comment type="catalytic activity">
    <reaction evidence="4">
        <text>uridine(38/39/40) in tRNA = pseudouridine(38/39/40) in tRNA</text>
        <dbReference type="Rhea" id="RHEA:22376"/>
        <dbReference type="Rhea" id="RHEA-COMP:10085"/>
        <dbReference type="Rhea" id="RHEA-COMP:10087"/>
        <dbReference type="ChEBI" id="CHEBI:65314"/>
        <dbReference type="ChEBI" id="CHEBI:65315"/>
        <dbReference type="EC" id="5.4.99.12"/>
    </reaction>
</comment>
<gene>
    <name evidence="7" type="ORF">D623_10034149</name>
</gene>